<dbReference type="STRING" id="864069.MicloDRAFT_00009290"/>
<dbReference type="eggNOG" id="COG3385">
    <property type="taxonomic scope" value="Bacteria"/>
</dbReference>
<dbReference type="Proteomes" id="UP000003947">
    <property type="component" value="Unassembled WGS sequence"/>
</dbReference>
<accession>I4Z2D7</accession>
<dbReference type="InterPro" id="IPR014737">
    <property type="entry name" value="Transposase_Tn5-like_C"/>
</dbReference>
<dbReference type="InterPro" id="IPR012337">
    <property type="entry name" value="RNaseH-like_sf"/>
</dbReference>
<dbReference type="HOGENOM" id="CLU_045115_0_0_5"/>
<evidence type="ECO:0000259" key="2">
    <source>
        <dbReference type="Pfam" id="PF14706"/>
    </source>
</evidence>
<dbReference type="InterPro" id="IPR054836">
    <property type="entry name" value="Tn5_transposase"/>
</dbReference>
<dbReference type="InterPro" id="IPR047768">
    <property type="entry name" value="Tn5p-like"/>
</dbReference>
<dbReference type="PANTHER" id="PTHR37319:SF1">
    <property type="entry name" value="TRANSPOSASE TN5 DIMERISATION DOMAIN-CONTAINING PROTEIN"/>
    <property type="match status" value="1"/>
</dbReference>
<sequence>MDPMLEGAAWLDEELAGSTFADARLDQRLRRLLEQLGGAMGASLPLACQDWAATKAAYRFFDNDRVSEAQILAGHFAATASRLAATEGPILILHDTTEFVYHRVRPEPIGLTGQYPCRNTSYDRRQFYTVCGLLMHSSLGVTPGGLPLGLCAIKFWTRASFKGTSTLKRHINPTRVPIEQKESLRWLENMRQASGLAADPARCIHIGDREGDIYELFVTAHELGTHFLVRSSVDRRADDGTRTIIAAMDEVPGLGEHWIEVRDDKGKSGRAHLTIKYQRLHVLPPLAKRKRYPALELTVICADERGTPENRPPIQWRLLTDLPVTCVDEAVEKIGWYVLRWKIELFHKILKSGCRAEDAKLRSAERLVNLLALFCILAWRVFWLTMLNRTAPTASPRLVFTPLEIRLLDQLIKDKASSPAPTLPHYLTKMARLGGYLARAKDPPPGNMVLWCGLSRFTDIELGASLGMRLVGN</sequence>
<evidence type="ECO:0000259" key="1">
    <source>
        <dbReference type="Pfam" id="PF02281"/>
    </source>
</evidence>
<reference evidence="3 4" key="1">
    <citation type="submission" date="2012-02" db="EMBL/GenBank/DDBJ databases">
        <title>Improved High-Quality Draft sequence of Microvirga sp. WSM3557.</title>
        <authorList>
            <consortium name="US DOE Joint Genome Institute"/>
            <person name="Lucas S."/>
            <person name="Han J."/>
            <person name="Lapidus A."/>
            <person name="Cheng J.-F."/>
            <person name="Goodwin L."/>
            <person name="Pitluck S."/>
            <person name="Peters L."/>
            <person name="Zhang X."/>
            <person name="Detter J.C."/>
            <person name="Han C."/>
            <person name="Tapia R."/>
            <person name="Land M."/>
            <person name="Hauser L."/>
            <person name="Kyrpides N."/>
            <person name="Ivanova N."/>
            <person name="Pagani I."/>
            <person name="Brau L."/>
            <person name="Yates R."/>
            <person name="O'Hara G."/>
            <person name="Rui T."/>
            <person name="Howieson J."/>
            <person name="Reeve W."/>
            <person name="Woyke T."/>
        </authorList>
    </citation>
    <scope>NUCLEOTIDE SEQUENCE [LARGE SCALE GENOMIC DNA]</scope>
    <source>
        <strain evidence="3 4">WSM3557</strain>
    </source>
</reference>
<dbReference type="PATRIC" id="fig|864069.3.peg.1034"/>
<name>I4Z2D7_9HYPH</name>
<evidence type="ECO:0000313" key="3">
    <source>
        <dbReference type="EMBL" id="EIM30379.1"/>
    </source>
</evidence>
<keyword evidence="4" id="KW-1185">Reference proteome</keyword>
<proteinExistence type="predicted"/>
<organism evidence="3 4">
    <name type="scientific">Microvirga lotononidis</name>
    <dbReference type="NCBI Taxonomy" id="864069"/>
    <lineage>
        <taxon>Bacteria</taxon>
        <taxon>Pseudomonadati</taxon>
        <taxon>Pseudomonadota</taxon>
        <taxon>Alphaproteobacteria</taxon>
        <taxon>Hyphomicrobiales</taxon>
        <taxon>Methylobacteriaceae</taxon>
        <taxon>Microvirga</taxon>
    </lineage>
</organism>
<feature type="domain" description="Transposase Tn5 dimerisation" evidence="1">
    <location>
        <begin position="376"/>
        <end position="458"/>
    </location>
</feature>
<dbReference type="Gene3D" id="1.10.246.40">
    <property type="entry name" value="Tn5 transposase, domain 1"/>
    <property type="match status" value="1"/>
</dbReference>
<dbReference type="Gene3D" id="1.10.740.10">
    <property type="entry name" value="Transferase Inhibitor Protein From Tn5, Chain"/>
    <property type="match status" value="1"/>
</dbReference>
<dbReference type="EMBL" id="JH660638">
    <property type="protein sequence ID" value="EIM30379.1"/>
    <property type="molecule type" value="Genomic_DNA"/>
</dbReference>
<dbReference type="RefSeq" id="WP_009489568.1">
    <property type="nucleotide sequence ID" value="NZ_CP141049.1"/>
</dbReference>
<feature type="domain" description="Transposase Tn5-like N-terminal" evidence="2">
    <location>
        <begin position="9"/>
        <end position="66"/>
    </location>
</feature>
<dbReference type="Pfam" id="PF14706">
    <property type="entry name" value="Tnp_DNA_bind"/>
    <property type="match status" value="1"/>
</dbReference>
<protein>
    <submittedName>
        <fullName evidence="3">Uncharacterized protein</fullName>
    </submittedName>
</protein>
<dbReference type="InterPro" id="IPR038215">
    <property type="entry name" value="TN5-like_N_sf"/>
</dbReference>
<evidence type="ECO:0000313" key="4">
    <source>
        <dbReference type="Proteomes" id="UP000003947"/>
    </source>
</evidence>
<dbReference type="PANTHER" id="PTHR37319">
    <property type="entry name" value="TRANSPOSASE"/>
    <property type="match status" value="1"/>
</dbReference>
<dbReference type="OrthoDB" id="29815at2"/>
<dbReference type="NCBIfam" id="NF033590">
    <property type="entry name" value="transpos_IS4_3"/>
    <property type="match status" value="1"/>
</dbReference>
<dbReference type="SUPFAM" id="SSF53098">
    <property type="entry name" value="Ribonuclease H-like"/>
    <property type="match status" value="1"/>
</dbReference>
<dbReference type="InterPro" id="IPR003201">
    <property type="entry name" value="Transposase_Tn5"/>
</dbReference>
<dbReference type="Gene3D" id="3.90.350.10">
    <property type="entry name" value="Transposase Inhibitor Protein From Tn5, Chain A, domain 1"/>
    <property type="match status" value="1"/>
</dbReference>
<dbReference type="AlphaFoldDB" id="I4Z2D7"/>
<dbReference type="InterPro" id="IPR014735">
    <property type="entry name" value="Transposase_Tn5-like_N"/>
</dbReference>
<gene>
    <name evidence="3" type="ORF">MicloDRAFT_00009290</name>
</gene>
<dbReference type="Pfam" id="PF02281">
    <property type="entry name" value="Dimer_Tnp_Tn5"/>
    <property type="match status" value="1"/>
</dbReference>